<keyword evidence="2" id="KW-1185">Reference proteome</keyword>
<evidence type="ECO:0000313" key="2">
    <source>
        <dbReference type="Proteomes" id="UP001438008"/>
    </source>
</evidence>
<accession>A0ABV1FLL5</accession>
<dbReference type="RefSeq" id="WP_349165474.1">
    <property type="nucleotide sequence ID" value="NZ_JBBMFE010000021.1"/>
</dbReference>
<dbReference type="EMBL" id="JBBMFE010000021">
    <property type="protein sequence ID" value="MEQ2473974.1"/>
    <property type="molecule type" value="Genomic_DNA"/>
</dbReference>
<sequence>MITEIDLDYFLAGFPRSEINALLVYPAETEEQAKAIFTEVTDNLGTDVWKLCGSSEVWTWKKE</sequence>
<name>A0ABV1FLL5_9FIRM</name>
<organism evidence="1 2">
    <name type="scientific">Laedolimicola intestinihominis</name>
    <dbReference type="NCBI Taxonomy" id="3133166"/>
    <lineage>
        <taxon>Bacteria</taxon>
        <taxon>Bacillati</taxon>
        <taxon>Bacillota</taxon>
        <taxon>Clostridia</taxon>
        <taxon>Lachnospirales</taxon>
        <taxon>Lachnospiraceae</taxon>
        <taxon>Laedolimicola</taxon>
    </lineage>
</organism>
<dbReference type="Proteomes" id="UP001438008">
    <property type="component" value="Unassembled WGS sequence"/>
</dbReference>
<evidence type="ECO:0000313" key="1">
    <source>
        <dbReference type="EMBL" id="MEQ2473974.1"/>
    </source>
</evidence>
<protein>
    <submittedName>
        <fullName evidence="1">Uncharacterized protein</fullName>
    </submittedName>
</protein>
<gene>
    <name evidence="1" type="ORF">WMO29_16000</name>
</gene>
<reference evidence="1 2" key="1">
    <citation type="submission" date="2024-03" db="EMBL/GenBank/DDBJ databases">
        <title>Human intestinal bacterial collection.</title>
        <authorList>
            <person name="Pauvert C."/>
            <person name="Hitch T.C.A."/>
            <person name="Clavel T."/>
        </authorList>
    </citation>
    <scope>NUCLEOTIDE SEQUENCE [LARGE SCALE GENOMIC DNA]</scope>
    <source>
        <strain evidence="1 2">CLA-AA-H132</strain>
    </source>
</reference>
<comment type="caution">
    <text evidence="1">The sequence shown here is derived from an EMBL/GenBank/DDBJ whole genome shotgun (WGS) entry which is preliminary data.</text>
</comment>
<proteinExistence type="predicted"/>